<feature type="compositionally biased region" description="Polar residues" evidence="1">
    <location>
        <begin position="420"/>
        <end position="432"/>
    </location>
</feature>
<dbReference type="Proteomes" id="UP000735302">
    <property type="component" value="Unassembled WGS sequence"/>
</dbReference>
<feature type="compositionally biased region" description="Polar residues" evidence="1">
    <location>
        <begin position="1469"/>
        <end position="1494"/>
    </location>
</feature>
<feature type="region of interest" description="Disordered" evidence="1">
    <location>
        <begin position="574"/>
        <end position="715"/>
    </location>
</feature>
<gene>
    <name evidence="2" type="ORF">PoB_002269300</name>
</gene>
<sequence length="1542" mass="172180">MHHYGVSHEKSGSDIPYLPPPPGKWSQRLWMRSDIIVEGEGLGMDSSHNKTTSRNSSNASAYDRFGAGGGGRGGQPMRSYIQTKVGTKKPKREKAHNATEVNHNKGLEDKSSAQLDVQRKELNENWSWDNDAGNTFLDKFMDRTDKELYRQCREHLDAVNQCTQLQQAINDEMRTQAEAWVNSAFSELQKCINDQAHAHHVYSQTLTNQSTVIQQSLDSHKHLMEKTRKSKTSSDAPSAGDRRIAGSAGMTFVQATCVYEAVRKPRLKLISELEYLNTQVENIEQQLQDVGSLLTSLSESEGEGQAQWRIQLKLEEARTRHDFLESRKSQLDSELRKAASDLRKFHFRHREKMVEVVNVFRQHRIRCDSTLKKSFSLLSAASWGDPDVLQKLDAQTDTRLSPDSSSSTATVVLSSSTTAWEQQTGNSSNNVRQRAGGTSLLKQQPTHDRNVSKSRRVCFGGAMSSVSNLPLATRAPNENDASSNHSSVEEATDSEGDSVSEKTPPVPKRVEENKGKRLQDELSPSKKARENKTWRGLFSHITINNTSPKGDKTESTANDKLAFPCSILPVEYSRTSKTNMNNQKEEESPAKRNGMATQDNCEEDSNNKSSKCKDDPESSKKSVEKKNGSDSRSSFSFSDYMTSFLERNGDDRSQVQDDGLASPAPERTAGDSNDQIDSRSHSTKDHSRAHSPPRNITLSTESRYKETRGKTLVQGVPQSLGHSIIDNSSSAKANTFTELHDTLDGTSSSDSVSESLKNQNTTLPRVRETEPKQLKVDNVPGNHQSFHGEVLVGQAISKKPLSAFDKAVTEISATTKKFVETNTSSETVKRRVAFCDMEMTSQRSDARMRDSSTTNNTVTSCDRGILKKHSDSNKPVKTVVLREEKAEANQVRPEQRRHSSYRETSLQRHPVERVCLPETVARETPQSTYYNPGIKHSTSAAERHPKSNDAFTPESTGSSESDSSSSDEEEEKEEDTQTSKKLKETEDEDPLLSQMMTEQKRLSEEEEKINRLISKYANNRRGLGLLSKNFNNSETTMSFEQLFDEDGPELVERKAAVYGKADRLEFDSESRNDPDSFTRKASLPDGNVPRLVKVCAVRPISTDLANCDQNKDTMDVPRHSPDTSHRSQMGAQLACHLKEFEITAGQFVVPARETKEETIENTKGEEEPIEDTSGQDANQAQVISQEPCKWSAQRYSESETNLNKYVSPLDEHTIVLDRTRMSFEVIAPSCKDGTESALTAFDNDCDSLPVLFSIDSALQGKGLNFRQSKRKKKLHCSLDTTAAQIADCIQIGESSCHICTNLLTPKKGSEKESQPAMSRDKKGNSPPWLHGPGYECYSSEEKIILPAPISVSSESDISQEPNVNGKDITIKPLKSCLKKAICIDMHNTTCGDYRRNSLSSPSIIGIKTCSRPTERQQGSSCDLVTGNQYRYQRELLQGIQNSYFCSPQKSVKKHPKHVQFRETKHYKDMQSNTNSATQTRQGLGQRPGQSDGQIVNSSNNNNVSACYSDALVINHTDRPTQSFSVVHMEHLTIRWLMPNVKR</sequence>
<keyword evidence="3" id="KW-1185">Reference proteome</keyword>
<feature type="region of interest" description="Disordered" evidence="1">
    <location>
        <begin position="742"/>
        <end position="765"/>
    </location>
</feature>
<feature type="region of interest" description="Disordered" evidence="1">
    <location>
        <begin position="1307"/>
        <end position="1328"/>
    </location>
</feature>
<protein>
    <submittedName>
        <fullName evidence="2">Uncharacterized protein</fullName>
    </submittedName>
</protein>
<feature type="compositionally biased region" description="Polar residues" evidence="1">
    <location>
        <begin position="924"/>
        <end position="940"/>
    </location>
</feature>
<evidence type="ECO:0000313" key="2">
    <source>
        <dbReference type="EMBL" id="GFN96187.1"/>
    </source>
</evidence>
<name>A0AAV3ZNY7_9GAST</name>
<accession>A0AAV3ZNY7</accession>
<feature type="compositionally biased region" description="Basic and acidic residues" evidence="1">
    <location>
        <begin position="611"/>
        <end position="629"/>
    </location>
</feature>
<feature type="region of interest" description="Disordered" evidence="1">
    <location>
        <begin position="223"/>
        <end position="243"/>
    </location>
</feature>
<feature type="compositionally biased region" description="Low complexity" evidence="1">
    <location>
        <begin position="630"/>
        <end position="639"/>
    </location>
</feature>
<proteinExistence type="predicted"/>
<feature type="compositionally biased region" description="Low complexity" evidence="1">
    <location>
        <begin position="954"/>
        <end position="964"/>
    </location>
</feature>
<evidence type="ECO:0000256" key="1">
    <source>
        <dbReference type="SAM" id="MobiDB-lite"/>
    </source>
</evidence>
<feature type="compositionally biased region" description="Basic and acidic residues" evidence="1">
    <location>
        <begin position="676"/>
        <end position="688"/>
    </location>
</feature>
<feature type="compositionally biased region" description="Basic and acidic residues" evidence="1">
    <location>
        <begin position="1307"/>
        <end position="1323"/>
    </location>
</feature>
<feature type="region of interest" description="Disordered" evidence="1">
    <location>
        <begin position="1155"/>
        <end position="1177"/>
    </location>
</feature>
<feature type="region of interest" description="Disordered" evidence="1">
    <location>
        <begin position="1"/>
        <end position="23"/>
    </location>
</feature>
<evidence type="ECO:0000313" key="3">
    <source>
        <dbReference type="Proteomes" id="UP000735302"/>
    </source>
</evidence>
<feature type="compositionally biased region" description="Polar residues" evidence="1">
    <location>
        <begin position="49"/>
        <end position="60"/>
    </location>
</feature>
<feature type="compositionally biased region" description="Basic and acidic residues" evidence="1">
    <location>
        <begin position="864"/>
        <end position="912"/>
    </location>
</feature>
<dbReference type="EMBL" id="BLXT01002664">
    <property type="protein sequence ID" value="GFN96187.1"/>
    <property type="molecule type" value="Genomic_DNA"/>
</dbReference>
<feature type="compositionally biased region" description="Polar residues" evidence="1">
    <location>
        <begin position="851"/>
        <end position="860"/>
    </location>
</feature>
<feature type="region of interest" description="Disordered" evidence="1">
    <location>
        <begin position="843"/>
        <end position="993"/>
    </location>
</feature>
<reference evidence="2 3" key="1">
    <citation type="journal article" date="2021" name="Elife">
        <title>Chloroplast acquisition without the gene transfer in kleptoplastic sea slugs, Plakobranchus ocellatus.</title>
        <authorList>
            <person name="Maeda T."/>
            <person name="Takahashi S."/>
            <person name="Yoshida T."/>
            <person name="Shimamura S."/>
            <person name="Takaki Y."/>
            <person name="Nagai Y."/>
            <person name="Toyoda A."/>
            <person name="Suzuki Y."/>
            <person name="Arimoto A."/>
            <person name="Ishii H."/>
            <person name="Satoh N."/>
            <person name="Nishiyama T."/>
            <person name="Hasebe M."/>
            <person name="Maruyama T."/>
            <person name="Minagawa J."/>
            <person name="Obokata J."/>
            <person name="Shigenobu S."/>
        </authorList>
    </citation>
    <scope>NUCLEOTIDE SEQUENCE [LARGE SCALE GENOMIC DNA]</scope>
</reference>
<feature type="compositionally biased region" description="Basic and acidic residues" evidence="1">
    <location>
        <begin position="508"/>
        <end position="533"/>
    </location>
</feature>
<feature type="region of interest" description="Disordered" evidence="1">
    <location>
        <begin position="41"/>
        <end position="78"/>
    </location>
</feature>
<feature type="region of interest" description="Disordered" evidence="1">
    <location>
        <begin position="415"/>
        <end position="453"/>
    </location>
</feature>
<comment type="caution">
    <text evidence="2">The sequence shown here is derived from an EMBL/GenBank/DDBJ whole genome shotgun (WGS) entry which is preliminary data.</text>
</comment>
<feature type="compositionally biased region" description="Acidic residues" evidence="1">
    <location>
        <begin position="965"/>
        <end position="974"/>
    </location>
</feature>
<feature type="compositionally biased region" description="Basic and acidic residues" evidence="1">
    <location>
        <begin position="975"/>
        <end position="984"/>
    </location>
</feature>
<feature type="region of interest" description="Disordered" evidence="1">
    <location>
        <begin position="469"/>
        <end position="534"/>
    </location>
</feature>
<feature type="region of interest" description="Disordered" evidence="1">
    <location>
        <begin position="1465"/>
        <end position="1497"/>
    </location>
</feature>
<organism evidence="2 3">
    <name type="scientific">Plakobranchus ocellatus</name>
    <dbReference type="NCBI Taxonomy" id="259542"/>
    <lineage>
        <taxon>Eukaryota</taxon>
        <taxon>Metazoa</taxon>
        <taxon>Spiralia</taxon>
        <taxon>Lophotrochozoa</taxon>
        <taxon>Mollusca</taxon>
        <taxon>Gastropoda</taxon>
        <taxon>Heterobranchia</taxon>
        <taxon>Euthyneura</taxon>
        <taxon>Panpulmonata</taxon>
        <taxon>Sacoglossa</taxon>
        <taxon>Placobranchoidea</taxon>
        <taxon>Plakobranchidae</taxon>
        <taxon>Plakobranchus</taxon>
    </lineage>
</organism>
<feature type="compositionally biased region" description="Basic and acidic residues" evidence="1">
    <location>
        <begin position="1155"/>
        <end position="1166"/>
    </location>
</feature>
<feature type="compositionally biased region" description="Basic and acidic residues" evidence="1">
    <location>
        <begin position="1"/>
        <end position="12"/>
    </location>
</feature>